<evidence type="ECO:0000313" key="8">
    <source>
        <dbReference type="Proteomes" id="UP000228495"/>
    </source>
</evidence>
<evidence type="ECO:0000259" key="6">
    <source>
        <dbReference type="PROSITE" id="PS00745"/>
    </source>
</evidence>
<evidence type="ECO:0000256" key="1">
    <source>
        <dbReference type="ARBA" id="ARBA00010835"/>
    </source>
</evidence>
<dbReference type="Pfam" id="PF00472">
    <property type="entry name" value="RF-1"/>
    <property type="match status" value="1"/>
</dbReference>
<dbReference type="Pfam" id="PF03462">
    <property type="entry name" value="PCRF"/>
    <property type="match status" value="1"/>
</dbReference>
<dbReference type="AlphaFoldDB" id="A0A2H0BF27"/>
<dbReference type="NCBIfam" id="TIGR00020">
    <property type="entry name" value="prfB"/>
    <property type="match status" value="1"/>
</dbReference>
<proteinExistence type="inferred from homology"/>
<dbReference type="Gene3D" id="3.30.160.20">
    <property type="match status" value="1"/>
</dbReference>
<dbReference type="EMBL" id="PCSU01000068">
    <property type="protein sequence ID" value="PIP56273.1"/>
    <property type="molecule type" value="Genomic_DNA"/>
</dbReference>
<comment type="subcellular location">
    <subcellularLocation>
        <location evidence="4">Cytoplasm</location>
    </subcellularLocation>
</comment>
<protein>
    <recommendedName>
        <fullName evidence="4 5">Peptide chain release factor 2</fullName>
        <shortName evidence="4">RF-2</shortName>
    </recommendedName>
</protein>
<dbReference type="Proteomes" id="UP000228495">
    <property type="component" value="Unassembled WGS sequence"/>
</dbReference>
<keyword evidence="2 4" id="KW-0488">Methylation</keyword>
<evidence type="ECO:0000256" key="2">
    <source>
        <dbReference type="ARBA" id="ARBA00022481"/>
    </source>
</evidence>
<dbReference type="PANTHER" id="PTHR43116">
    <property type="entry name" value="PEPTIDE CHAIN RELEASE FACTOR 2"/>
    <property type="match status" value="1"/>
</dbReference>
<dbReference type="InterPro" id="IPR005139">
    <property type="entry name" value="PCRF"/>
</dbReference>
<sequence>MTLQEHIQRFESIKAKLDKDNLLSQIKQITTQSEDPEFWNNSHHAGLKMKNLTRLQGEVDMLETIEIMFMQLSDSPEDDVLLVEVGSLLDGLEERLFLSGKYDAGAAILSIYPGQGGVEAMDWAHMLLRMYLRFSEKRSWSVELINQIPGEEAGIKEAVLQISGDNAYGFLKNEMGTHRLVRLSPFNADNLRQTSFARVEVTPVLENTADIEIPDSDIEFSTTRAGGPGGQNVNKVETAVRITHIPTGITIKVSTERSQHRNRELAMKMLVGKLAQQKEQEEKDSLQKSKGEYNVPGWGTQIRSYVLHPYQMVKDHRTDTEVSDADGVLDGNLDEFVESGIRLM</sequence>
<dbReference type="GO" id="GO:0005737">
    <property type="term" value="C:cytoplasm"/>
    <property type="evidence" value="ECO:0007669"/>
    <property type="project" value="UniProtKB-SubCell"/>
</dbReference>
<dbReference type="Gene3D" id="3.30.70.1660">
    <property type="match status" value="1"/>
</dbReference>
<dbReference type="InterPro" id="IPR004374">
    <property type="entry name" value="PrfB"/>
</dbReference>
<dbReference type="PANTHER" id="PTHR43116:SF3">
    <property type="entry name" value="CLASS I PEPTIDE CHAIN RELEASE FACTOR"/>
    <property type="match status" value="1"/>
</dbReference>
<dbReference type="InterPro" id="IPR000352">
    <property type="entry name" value="Pep_chain_release_fac_I"/>
</dbReference>
<comment type="similarity">
    <text evidence="1 4">Belongs to the prokaryotic/mitochondrial release factor family.</text>
</comment>
<dbReference type="PROSITE" id="PS00745">
    <property type="entry name" value="RF_PROK_I"/>
    <property type="match status" value="1"/>
</dbReference>
<comment type="function">
    <text evidence="4">Peptide chain release factor 2 directs the termination of translation in response to the peptide chain termination codons UGA and UAA.</text>
</comment>
<evidence type="ECO:0000313" key="7">
    <source>
        <dbReference type="EMBL" id="PIP56273.1"/>
    </source>
</evidence>
<evidence type="ECO:0000256" key="3">
    <source>
        <dbReference type="ARBA" id="ARBA00022917"/>
    </source>
</evidence>
<evidence type="ECO:0000256" key="5">
    <source>
        <dbReference type="NCBIfam" id="TIGR00020"/>
    </source>
</evidence>
<accession>A0A2H0BF27</accession>
<dbReference type="SUPFAM" id="SSF75620">
    <property type="entry name" value="Release factor"/>
    <property type="match status" value="1"/>
</dbReference>
<dbReference type="HAMAP" id="MF_00094">
    <property type="entry name" value="Rel_fac_2"/>
    <property type="match status" value="1"/>
</dbReference>
<keyword evidence="3 4" id="KW-0648">Protein biosynthesis</keyword>
<gene>
    <name evidence="4" type="primary">prfB</name>
    <name evidence="7" type="ORF">COX05_04005</name>
</gene>
<dbReference type="Gene3D" id="1.20.58.410">
    <property type="entry name" value="Release factor"/>
    <property type="match status" value="1"/>
</dbReference>
<comment type="PTM">
    <text evidence="4">Methylated by PrmC. Methylation increases the termination efficiency of RF2.</text>
</comment>
<dbReference type="GO" id="GO:0016149">
    <property type="term" value="F:translation release factor activity, codon specific"/>
    <property type="evidence" value="ECO:0007669"/>
    <property type="project" value="UniProtKB-UniRule"/>
</dbReference>
<reference evidence="7 8" key="1">
    <citation type="submission" date="2017-09" db="EMBL/GenBank/DDBJ databases">
        <title>Depth-based differentiation of microbial function through sediment-hosted aquifers and enrichment of novel symbionts in the deep terrestrial subsurface.</title>
        <authorList>
            <person name="Probst A.J."/>
            <person name="Ladd B."/>
            <person name="Jarett J.K."/>
            <person name="Geller-Mcgrath D.E."/>
            <person name="Sieber C.M."/>
            <person name="Emerson J.B."/>
            <person name="Anantharaman K."/>
            <person name="Thomas B.C."/>
            <person name="Malmstrom R."/>
            <person name="Stieglmeier M."/>
            <person name="Klingl A."/>
            <person name="Woyke T."/>
            <person name="Ryan C.M."/>
            <person name="Banfield J.F."/>
        </authorList>
    </citation>
    <scope>NUCLEOTIDE SEQUENCE [LARGE SCALE GENOMIC DNA]</scope>
    <source>
        <strain evidence="7">CG22_combo_CG10-13_8_21_14_all_39_12</strain>
    </source>
</reference>
<keyword evidence="4" id="KW-0963">Cytoplasm</keyword>
<dbReference type="SMART" id="SM00937">
    <property type="entry name" value="PCRF"/>
    <property type="match status" value="1"/>
</dbReference>
<dbReference type="InterPro" id="IPR045853">
    <property type="entry name" value="Pep_chain_release_fac_I_sf"/>
</dbReference>
<feature type="domain" description="Prokaryotic-type class I peptide chain release factors" evidence="6">
    <location>
        <begin position="224"/>
        <end position="240"/>
    </location>
</feature>
<evidence type="ECO:0000256" key="4">
    <source>
        <dbReference type="HAMAP-Rule" id="MF_00094"/>
    </source>
</evidence>
<name>A0A2H0BF27_UNCKA</name>
<organism evidence="7 8">
    <name type="scientific">candidate division WWE3 bacterium CG22_combo_CG10-13_8_21_14_all_39_12</name>
    <dbReference type="NCBI Taxonomy" id="1975094"/>
    <lineage>
        <taxon>Bacteria</taxon>
        <taxon>Katanobacteria</taxon>
    </lineage>
</organism>
<comment type="caution">
    <text evidence="7">The sequence shown here is derived from an EMBL/GenBank/DDBJ whole genome shotgun (WGS) entry which is preliminary data.</text>
</comment>
<feature type="modified residue" description="N5-methylglutamine" evidence="4">
    <location>
        <position position="231"/>
    </location>
</feature>